<dbReference type="InterPro" id="IPR036388">
    <property type="entry name" value="WH-like_DNA-bd_sf"/>
</dbReference>
<proteinExistence type="predicted"/>
<dbReference type="Pfam" id="PF02661">
    <property type="entry name" value="Fic"/>
    <property type="match status" value="1"/>
</dbReference>
<gene>
    <name evidence="4" type="ORF">CS062_20100</name>
</gene>
<dbReference type="PANTHER" id="PTHR13504">
    <property type="entry name" value="FIDO DOMAIN-CONTAINING PROTEIN DDB_G0283145"/>
    <property type="match status" value="1"/>
</dbReference>
<dbReference type="InterPro" id="IPR036390">
    <property type="entry name" value="WH_DNA-bd_sf"/>
</dbReference>
<dbReference type="InterPro" id="IPR036597">
    <property type="entry name" value="Fido-like_dom_sf"/>
</dbReference>
<dbReference type="Proteomes" id="UP000231501">
    <property type="component" value="Unassembled WGS sequence"/>
</dbReference>
<dbReference type="GO" id="GO:0005524">
    <property type="term" value="F:ATP binding"/>
    <property type="evidence" value="ECO:0007669"/>
    <property type="project" value="UniProtKB-KW"/>
</dbReference>
<evidence type="ECO:0000256" key="2">
    <source>
        <dbReference type="PIRSR" id="PIRSR640198-2"/>
    </source>
</evidence>
<dbReference type="PROSITE" id="PS51459">
    <property type="entry name" value="FIDO"/>
    <property type="match status" value="1"/>
</dbReference>
<dbReference type="EMBL" id="PEOG01000067">
    <property type="protein sequence ID" value="PIM51373.1"/>
    <property type="molecule type" value="Genomic_DNA"/>
</dbReference>
<feature type="binding site" evidence="2">
    <location>
        <begin position="251"/>
        <end position="252"/>
    </location>
    <ligand>
        <name>ATP</name>
        <dbReference type="ChEBI" id="CHEBI:30616"/>
    </ligand>
</feature>
<dbReference type="InterPro" id="IPR040198">
    <property type="entry name" value="Fido_containing"/>
</dbReference>
<dbReference type="Gene3D" id="1.10.10.10">
    <property type="entry name" value="Winged helix-like DNA-binding domain superfamily/Winged helix DNA-binding domain"/>
    <property type="match status" value="1"/>
</dbReference>
<comment type="caution">
    <text evidence="4">The sequence shown here is derived from an EMBL/GenBank/DDBJ whole genome shotgun (WGS) entry which is preliminary data.</text>
</comment>
<evidence type="ECO:0000259" key="3">
    <source>
        <dbReference type="PROSITE" id="PS51459"/>
    </source>
</evidence>
<dbReference type="InterPro" id="IPR025230">
    <property type="entry name" value="DUF4172"/>
</dbReference>
<dbReference type="SUPFAM" id="SSF46785">
    <property type="entry name" value="Winged helix' DNA-binding domain"/>
    <property type="match status" value="1"/>
</dbReference>
<name>A0A2G9C4N1_9BURK</name>
<organism evidence="4 5">
    <name type="scientific">Roseateles chitinivorans</name>
    <dbReference type="NCBI Taxonomy" id="2917965"/>
    <lineage>
        <taxon>Bacteria</taxon>
        <taxon>Pseudomonadati</taxon>
        <taxon>Pseudomonadota</taxon>
        <taxon>Betaproteobacteria</taxon>
        <taxon>Burkholderiales</taxon>
        <taxon>Sphaerotilaceae</taxon>
        <taxon>Roseateles</taxon>
    </lineage>
</organism>
<dbReference type="Gene3D" id="1.10.3290.10">
    <property type="entry name" value="Fido-like domain"/>
    <property type="match status" value="1"/>
</dbReference>
<dbReference type="Pfam" id="PF13776">
    <property type="entry name" value="DUF4172"/>
    <property type="match status" value="1"/>
</dbReference>
<reference evidence="4 5" key="1">
    <citation type="submission" date="2017-11" db="EMBL/GenBank/DDBJ databases">
        <title>Draft genome sequence of Mitsuaria sp. HWN-4.</title>
        <authorList>
            <person name="Gundlapally S.R."/>
        </authorList>
    </citation>
    <scope>NUCLEOTIDE SEQUENCE [LARGE SCALE GENOMIC DNA]</scope>
    <source>
        <strain evidence="4 5">HWN-4</strain>
    </source>
</reference>
<sequence length="390" mass="42825">MAYALSLIWQDPAWPHLHFDLDPVADALAAARRAQGVVEGKLAAIGFEDRVPLEAAAWSQNAIATAAIEGERYDPISVGSSVARRLGMAEGRGPHVPRDIEGLLDVMEDAVGRSADPLTHERLCAWQASMFPDGYSGLRRITVGAYRSHEEPMQIVSGPQGREKVHYEAPPSRQVPAEMELFLRWFNGSLGRDPLVVAALAHLWFESIHPFEDGNGRVGRSIIDLVLAREMGSSSRVIRMSQQLLKVRETYYEQLQESRTVDVTRWVVWFLQQVCASCVDAGKVIDQTLAKSRFWTQHRAADLTSRQRKVVNLLLDAGPGGFTGGMSTRKYESIGATSRATASRELQQLEELGFLRRVGAGRSTRYYVAIDGWGPEAEGGADSAADGPAG</sequence>
<dbReference type="OrthoDB" id="9813719at2"/>
<keyword evidence="5" id="KW-1185">Reference proteome</keyword>
<evidence type="ECO:0000256" key="1">
    <source>
        <dbReference type="PIRSR" id="PIRSR640198-1"/>
    </source>
</evidence>
<keyword evidence="2" id="KW-0547">Nucleotide-binding</keyword>
<dbReference type="AlphaFoldDB" id="A0A2G9C4N1"/>
<dbReference type="PANTHER" id="PTHR13504:SF33">
    <property type="entry name" value="FIC FAMILY PROTEIN"/>
    <property type="match status" value="1"/>
</dbReference>
<evidence type="ECO:0000313" key="4">
    <source>
        <dbReference type="EMBL" id="PIM51373.1"/>
    </source>
</evidence>
<dbReference type="SUPFAM" id="SSF140931">
    <property type="entry name" value="Fic-like"/>
    <property type="match status" value="1"/>
</dbReference>
<feature type="domain" description="Fido" evidence="3">
    <location>
        <begin position="118"/>
        <end position="272"/>
    </location>
</feature>
<feature type="binding site" evidence="2">
    <location>
        <begin position="213"/>
        <end position="220"/>
    </location>
    <ligand>
        <name>ATP</name>
        <dbReference type="ChEBI" id="CHEBI:30616"/>
    </ligand>
</feature>
<evidence type="ECO:0000313" key="5">
    <source>
        <dbReference type="Proteomes" id="UP000231501"/>
    </source>
</evidence>
<protein>
    <submittedName>
        <fullName evidence="4">Cell filamentation protein Fic</fullName>
    </submittedName>
</protein>
<dbReference type="RefSeq" id="WP_099863356.1">
    <property type="nucleotide sequence ID" value="NZ_PEOG01000067.1"/>
</dbReference>
<dbReference type="InterPro" id="IPR003812">
    <property type="entry name" value="Fido"/>
</dbReference>
<feature type="active site" evidence="1">
    <location>
        <position position="209"/>
    </location>
</feature>
<accession>A0A2G9C4N1</accession>
<keyword evidence="2" id="KW-0067">ATP-binding</keyword>